<feature type="transmembrane region" description="Helical" evidence="12">
    <location>
        <begin position="362"/>
        <end position="387"/>
    </location>
</feature>
<dbReference type="OMA" id="SIWISKW"/>
<evidence type="ECO:0000256" key="2">
    <source>
        <dbReference type="ARBA" id="ARBA00009726"/>
    </source>
</evidence>
<dbReference type="Pfam" id="PF00005">
    <property type="entry name" value="ABC_tran"/>
    <property type="match status" value="2"/>
</dbReference>
<dbReference type="EMBL" id="KQ965780">
    <property type="protein sequence ID" value="KXS13313.1"/>
    <property type="molecule type" value="Genomic_DNA"/>
</dbReference>
<feature type="compositionally biased region" description="Acidic residues" evidence="11">
    <location>
        <begin position="707"/>
        <end position="731"/>
    </location>
</feature>
<evidence type="ECO:0000256" key="8">
    <source>
        <dbReference type="ARBA" id="ARBA00022840"/>
    </source>
</evidence>
<feature type="transmembrane region" description="Helical" evidence="12">
    <location>
        <begin position="942"/>
        <end position="960"/>
    </location>
</feature>
<evidence type="ECO:0000256" key="5">
    <source>
        <dbReference type="ARBA" id="ARBA00022692"/>
    </source>
</evidence>
<dbReference type="SMART" id="SM00382">
    <property type="entry name" value="AAA"/>
    <property type="match status" value="2"/>
</dbReference>
<reference evidence="15 16" key="1">
    <citation type="journal article" date="2015" name="Genome Biol. Evol.">
        <title>Phylogenomic analyses indicate that early fungi evolved digesting cell walls of algal ancestors of land plants.</title>
        <authorList>
            <person name="Chang Y."/>
            <person name="Wang S."/>
            <person name="Sekimoto S."/>
            <person name="Aerts A.L."/>
            <person name="Choi C."/>
            <person name="Clum A."/>
            <person name="LaButti K.M."/>
            <person name="Lindquist E.A."/>
            <person name="Yee Ngan C."/>
            <person name="Ohm R.A."/>
            <person name="Salamov A.A."/>
            <person name="Grigoriev I.V."/>
            <person name="Spatafora J.W."/>
            <person name="Berbee M.L."/>
        </authorList>
    </citation>
    <scope>NUCLEOTIDE SEQUENCE [LARGE SCALE GENOMIC DNA]</scope>
    <source>
        <strain evidence="15 16">JEL478</strain>
    </source>
</reference>
<keyword evidence="10 12" id="KW-0472">Membrane</keyword>
<keyword evidence="3" id="KW-0813">Transport</keyword>
<evidence type="ECO:0000256" key="11">
    <source>
        <dbReference type="SAM" id="MobiDB-lite"/>
    </source>
</evidence>
<evidence type="ECO:0000256" key="6">
    <source>
        <dbReference type="ARBA" id="ARBA00022737"/>
    </source>
</evidence>
<dbReference type="FunFam" id="3.40.50.300:FF:000997">
    <property type="entry name" value="Multidrug resistance-associated protein 1"/>
    <property type="match status" value="1"/>
</dbReference>
<dbReference type="InterPro" id="IPR003439">
    <property type="entry name" value="ABC_transporter-like_ATP-bd"/>
</dbReference>
<feature type="transmembrane region" description="Helical" evidence="12">
    <location>
        <begin position="799"/>
        <end position="820"/>
    </location>
</feature>
<dbReference type="GO" id="GO:0042144">
    <property type="term" value="P:vacuole fusion, non-autophagic"/>
    <property type="evidence" value="ECO:0007669"/>
    <property type="project" value="EnsemblFungi"/>
</dbReference>
<name>A0A139AAC0_GONPJ</name>
<evidence type="ECO:0000256" key="4">
    <source>
        <dbReference type="ARBA" id="ARBA00022554"/>
    </source>
</evidence>
<feature type="domain" description="ABC transmembrane type-1" evidence="14">
    <location>
        <begin position="800"/>
        <end position="1084"/>
    </location>
</feature>
<dbReference type="InterPro" id="IPR036640">
    <property type="entry name" value="ABC1_TM_sf"/>
</dbReference>
<evidence type="ECO:0000256" key="9">
    <source>
        <dbReference type="ARBA" id="ARBA00022989"/>
    </source>
</evidence>
<evidence type="ECO:0000256" key="12">
    <source>
        <dbReference type="SAM" id="Phobius"/>
    </source>
</evidence>
<feature type="compositionally biased region" description="Basic and acidic residues" evidence="11">
    <location>
        <begin position="732"/>
        <end position="749"/>
    </location>
</feature>
<dbReference type="GO" id="GO:0016887">
    <property type="term" value="F:ATP hydrolysis activity"/>
    <property type="evidence" value="ECO:0007669"/>
    <property type="project" value="InterPro"/>
</dbReference>
<dbReference type="PROSITE" id="PS50893">
    <property type="entry name" value="ABC_TRANSPORTER_2"/>
    <property type="match status" value="2"/>
</dbReference>
<dbReference type="PANTHER" id="PTHR24223">
    <property type="entry name" value="ATP-BINDING CASSETTE SUB-FAMILY C"/>
    <property type="match status" value="1"/>
</dbReference>
<keyword evidence="16" id="KW-1185">Reference proteome</keyword>
<evidence type="ECO:0000259" key="14">
    <source>
        <dbReference type="PROSITE" id="PS50929"/>
    </source>
</evidence>
<feature type="domain" description="ABC transporter" evidence="13">
    <location>
        <begin position="459"/>
        <end position="682"/>
    </location>
</feature>
<proteinExistence type="inferred from homology"/>
<dbReference type="FunFam" id="1.20.1560.10:FF:000020">
    <property type="entry name" value="ABC metal ion transporter"/>
    <property type="match status" value="1"/>
</dbReference>
<dbReference type="PROSITE" id="PS50929">
    <property type="entry name" value="ABC_TM1F"/>
    <property type="match status" value="2"/>
</dbReference>
<feature type="transmembrane region" description="Helical" evidence="12">
    <location>
        <begin position="328"/>
        <end position="350"/>
    </location>
</feature>
<feature type="region of interest" description="Disordered" evidence="11">
    <location>
        <begin position="700"/>
        <end position="749"/>
    </location>
</feature>
<dbReference type="InterPro" id="IPR017871">
    <property type="entry name" value="ABC_transporter-like_CS"/>
</dbReference>
<dbReference type="InterPro" id="IPR011527">
    <property type="entry name" value="ABC1_TM_dom"/>
</dbReference>
<dbReference type="CDD" id="cd03244">
    <property type="entry name" value="ABCC_MRP_domain2"/>
    <property type="match status" value="1"/>
</dbReference>
<sequence length="1371" mass="150851">MWSLISFGWLSELFDVQLGYSRILTPSDLPPLKTSDVTATSAAIFHQFWREELENSGYSYQSQQEVEPSPTPWYRNVIGAKSPPSPSLLRALRRSFGGRFFFGAVFKLGNDISTFTLPPLLGLLIGFANSRLSGVGTPQPVENGVLISVAMFMLATFQSICVHQYFQTVINVGMRLRTALCSAVYRKSLVLAPGAKGTSTSGEITNLMSADSQRIANSMNYLHMAWSAPLQITIALTLLYQQLGPSIFGGVAVMILATPVNTFVARLRKRFEEEQMELRDERVKIMDELLMGIKVIKLYAWEKVFLGKVEKVRDGELNLRRRLAGLSAALYLTWSSTPFFVSLAAFSLYSMVETAPLTSTKIFVSLSLFNLLTFPLIMLPNVISGVIQASVSMQRVKKFLLSDEINREAVERLPAPVVQVPLLTQMITVEGGSFSWSLQPGPAGETSETERATNNGDARSAGNVGERNKSVKAILSGIDFKVLSGECVAVVGRVGAGKTSIVSAVLGEMKKLTGRVEVRGKVAYVSQVAWILNVSLRDNVLFGNDWDEEWYNKVIDACALRTDFAILPGGDQTEIGERGINLSGGQKQRVSLARAVYSRADVYLLDDPLSAVDSHVGRHIFENVVGKNGLLATKTRLFVTHGIHFLPDCDRILMVQDGRIIAQGKHQELLAQSPPVRNGAEGSSSSSSWSYAELVRDLEVENKPDEDLGDETEREEEEEEELLSEASDELNDSARKPVTDRRKSSTDLKLRLKQAEAHSKAEKDLEQMNKIIQKEELRTGSVSFSTYAIYAEACGYGNIVIYLVLAAAQQAFSVGGAIWLADWSKTGDRGDVSSDAFWRISIYAALGMGQVVFTIGQQLAINMLCAIRAAWKLHNRMLHNIINCPQSFFDQTPTGRVLNRFAKDIELVDETVPMVASGVVWDILYSMSALLVNAWISPVFGLAVIPVLSVYVYVGLFYLATTREIKRLESASRSPVYAFFNETLGGLPVIRAFGQSQRFISTSDSRIDTNSRAYFPYVSSNRWLGFRLELLGNALLLAACLSTVAAVALNWNITASFVGLAISFALSIGESLSWVIRECCDVETNIVAVERITEYSEVPNEAPHYIPDRTPPNEWPSKGEVTFSKFSTRYRPNLPLVLNDINLNIPSANKYGLIGRTGSGKSSLALSLFRIIEPSAGTIVIDGVDISTIGLHDLRSRVTIIPQESLLFQGTIRENLDPFGDRSDADCWRALDASGLSDHVKNMEGKLDAKVLPGGENLSVGQRQLICLARALLRRTKVLVLDEATASVDKQTDDFIQETIRKEFSDCTILTIAHRIGTVLDYDRIVVLGPASTSTEGGTVLECGEPTELMNDSSSKFHEFAKQAGLVGKRS</sequence>
<protein>
    <submittedName>
        <fullName evidence="15">Multidrug resistance protein 3</fullName>
    </submittedName>
</protein>
<keyword evidence="6" id="KW-0677">Repeat</keyword>
<evidence type="ECO:0000256" key="10">
    <source>
        <dbReference type="ARBA" id="ARBA00023136"/>
    </source>
</evidence>
<dbReference type="GO" id="GO:0000329">
    <property type="term" value="C:fungal-type vacuole membrane"/>
    <property type="evidence" value="ECO:0007669"/>
    <property type="project" value="EnsemblFungi"/>
</dbReference>
<feature type="domain" description="ABC transmembrane type-1" evidence="14">
    <location>
        <begin position="101"/>
        <end position="388"/>
    </location>
</feature>
<evidence type="ECO:0000256" key="1">
    <source>
        <dbReference type="ARBA" id="ARBA00004128"/>
    </source>
</evidence>
<evidence type="ECO:0000256" key="7">
    <source>
        <dbReference type="ARBA" id="ARBA00022741"/>
    </source>
</evidence>
<dbReference type="CDD" id="cd03250">
    <property type="entry name" value="ABCC_MRP_domain1"/>
    <property type="match status" value="1"/>
</dbReference>
<dbReference type="CDD" id="cd18603">
    <property type="entry name" value="ABC_6TM_MRP1_2_3_6_D2_like"/>
    <property type="match status" value="1"/>
</dbReference>
<dbReference type="STRING" id="1344416.A0A139AAC0"/>
<dbReference type="PANTHER" id="PTHR24223:SF443">
    <property type="entry name" value="MULTIDRUG-RESISTANCE LIKE PROTEIN 1, ISOFORM I"/>
    <property type="match status" value="1"/>
</dbReference>
<gene>
    <name evidence="15" type="ORF">M427DRAFT_125240</name>
</gene>
<keyword evidence="8" id="KW-0067">ATP-binding</keyword>
<dbReference type="SUPFAM" id="SSF90123">
    <property type="entry name" value="ABC transporter transmembrane region"/>
    <property type="match status" value="2"/>
</dbReference>
<dbReference type="Gene3D" id="3.40.50.300">
    <property type="entry name" value="P-loop containing nucleotide triphosphate hydrolases"/>
    <property type="match status" value="2"/>
</dbReference>
<evidence type="ECO:0000313" key="15">
    <source>
        <dbReference type="EMBL" id="KXS13313.1"/>
    </source>
</evidence>
<dbReference type="Proteomes" id="UP000070544">
    <property type="component" value="Unassembled WGS sequence"/>
</dbReference>
<organism evidence="15 16">
    <name type="scientific">Gonapodya prolifera (strain JEL478)</name>
    <name type="common">Monoblepharis prolifera</name>
    <dbReference type="NCBI Taxonomy" id="1344416"/>
    <lineage>
        <taxon>Eukaryota</taxon>
        <taxon>Fungi</taxon>
        <taxon>Fungi incertae sedis</taxon>
        <taxon>Chytridiomycota</taxon>
        <taxon>Chytridiomycota incertae sedis</taxon>
        <taxon>Monoblepharidomycetes</taxon>
        <taxon>Monoblepharidales</taxon>
        <taxon>Gonapodyaceae</taxon>
        <taxon>Gonapodya</taxon>
    </lineage>
</organism>
<keyword evidence="9 12" id="KW-1133">Transmembrane helix</keyword>
<dbReference type="GO" id="GO:0015086">
    <property type="term" value="F:cadmium ion transmembrane transporter activity"/>
    <property type="evidence" value="ECO:0007669"/>
    <property type="project" value="EnsemblFungi"/>
</dbReference>
<feature type="region of interest" description="Disordered" evidence="11">
    <location>
        <begin position="439"/>
        <end position="463"/>
    </location>
</feature>
<dbReference type="InterPro" id="IPR050173">
    <property type="entry name" value="ABC_transporter_C-like"/>
</dbReference>
<dbReference type="FunFam" id="1.20.1560.10:FF:000001">
    <property type="entry name" value="ATP-binding cassette subfamily C member 1"/>
    <property type="match status" value="1"/>
</dbReference>
<dbReference type="PROSITE" id="PS00211">
    <property type="entry name" value="ABC_TRANSPORTER_1"/>
    <property type="match status" value="2"/>
</dbReference>
<dbReference type="InterPro" id="IPR027417">
    <property type="entry name" value="P-loop_NTPase"/>
</dbReference>
<dbReference type="SUPFAM" id="SSF52540">
    <property type="entry name" value="P-loop containing nucleoside triphosphate hydrolases"/>
    <property type="match status" value="2"/>
</dbReference>
<evidence type="ECO:0000256" key="3">
    <source>
        <dbReference type="ARBA" id="ARBA00022448"/>
    </source>
</evidence>
<keyword evidence="4" id="KW-0926">Vacuole</keyword>
<dbReference type="Pfam" id="PF00664">
    <property type="entry name" value="ABC_membrane"/>
    <property type="match status" value="2"/>
</dbReference>
<dbReference type="GO" id="GO:0140359">
    <property type="term" value="F:ABC-type transporter activity"/>
    <property type="evidence" value="ECO:0007669"/>
    <property type="project" value="InterPro"/>
</dbReference>
<dbReference type="GO" id="GO:0005524">
    <property type="term" value="F:ATP binding"/>
    <property type="evidence" value="ECO:0007669"/>
    <property type="project" value="UniProtKB-KW"/>
</dbReference>
<dbReference type="OrthoDB" id="6500128at2759"/>
<feature type="transmembrane region" description="Helical" evidence="12">
    <location>
        <begin position="246"/>
        <end position="267"/>
    </location>
</feature>
<accession>A0A139AAC0</accession>
<dbReference type="InterPro" id="IPR003593">
    <property type="entry name" value="AAA+_ATPase"/>
</dbReference>
<evidence type="ECO:0000313" key="16">
    <source>
        <dbReference type="Proteomes" id="UP000070544"/>
    </source>
</evidence>
<dbReference type="Gene3D" id="1.20.1560.10">
    <property type="entry name" value="ABC transporter type 1, transmembrane domain"/>
    <property type="match status" value="2"/>
</dbReference>
<evidence type="ECO:0000259" key="13">
    <source>
        <dbReference type="PROSITE" id="PS50893"/>
    </source>
</evidence>
<keyword evidence="5 12" id="KW-0812">Transmembrane</keyword>
<dbReference type="CDD" id="cd18595">
    <property type="entry name" value="ABC_6TM_MRP1_2_3_6_D1_like"/>
    <property type="match status" value="1"/>
</dbReference>
<keyword evidence="7" id="KW-0547">Nucleotide-binding</keyword>
<comment type="similarity">
    <text evidence="2">Belongs to the ABC transporter superfamily. ABCC family. Conjugate transporter (TC 3.A.1.208) subfamily.</text>
</comment>
<dbReference type="FunFam" id="3.40.50.300:FF:000074">
    <property type="entry name" value="Multidrug resistance-associated protein 5 isoform 1"/>
    <property type="match status" value="1"/>
</dbReference>
<feature type="transmembrane region" description="Helical" evidence="12">
    <location>
        <begin position="1030"/>
        <end position="1051"/>
    </location>
</feature>
<feature type="domain" description="ABC transporter" evidence="13">
    <location>
        <begin position="1121"/>
        <end position="1362"/>
    </location>
</feature>
<comment type="subcellular location">
    <subcellularLocation>
        <location evidence="1">Vacuole membrane</location>
        <topology evidence="1">Multi-pass membrane protein</topology>
    </subcellularLocation>
</comment>